<sequence>MRLYASHGSLWLIATRLCTWSQTASAVGRMGRWDLDWGIGTIRELGTWAEVDIVGGQWYIGTGYQTAEGTGEVSAFERCMRSVGVVVGNGHHIGVDHGLSAITRPPRVIGHGRASGYIARAPSDIKAPPPSPAAPTTTTYDTITYAHRIHSNTNLDMHKSESNHGHLAACASPAHPGTASAQVSNPAAFWLGEVVLWRPMAWK</sequence>
<accession>A0A8T8SFQ6</accession>
<feature type="chain" id="PRO_5035877007" evidence="1">
    <location>
        <begin position="27"/>
        <end position="203"/>
    </location>
</feature>
<comment type="caution">
    <text evidence="2">The sequence shown here is derived from an EMBL/GenBank/DDBJ whole genome shotgun (WGS) entry which is preliminary data.</text>
</comment>
<evidence type="ECO:0000313" key="3">
    <source>
        <dbReference type="Proteomes" id="UP000077521"/>
    </source>
</evidence>
<protein>
    <submittedName>
        <fullName evidence="2">Uncharacterized protein</fullName>
    </submittedName>
</protein>
<reference evidence="2" key="2">
    <citation type="journal article" date="2019" name="IMA Fungus">
        <title>Genome sequencing and comparison of five Tilletia species to identify candidate genes for the detection of regulated species infecting wheat.</title>
        <authorList>
            <person name="Nguyen H.D.T."/>
            <person name="Sultana T."/>
            <person name="Kesanakurti P."/>
            <person name="Hambleton S."/>
        </authorList>
    </citation>
    <scope>NUCLEOTIDE SEQUENCE</scope>
    <source>
        <strain evidence="2">DAOMC 236416</strain>
    </source>
</reference>
<evidence type="ECO:0000313" key="2">
    <source>
        <dbReference type="EMBL" id="KAE8239395.1"/>
    </source>
</evidence>
<gene>
    <name evidence="2" type="ORF">A4X13_0g8229</name>
</gene>
<keyword evidence="1" id="KW-0732">Signal</keyword>
<dbReference type="Proteomes" id="UP000077521">
    <property type="component" value="Unassembled WGS sequence"/>
</dbReference>
<reference evidence="2" key="1">
    <citation type="submission" date="2016-04" db="EMBL/GenBank/DDBJ databases">
        <authorList>
            <person name="Nguyen H.D."/>
            <person name="Samba Siva P."/>
            <person name="Cullis J."/>
            <person name="Levesque C.A."/>
            <person name="Hambleton S."/>
        </authorList>
    </citation>
    <scope>NUCLEOTIDE SEQUENCE</scope>
    <source>
        <strain evidence="2">DAOMC 236416</strain>
    </source>
</reference>
<keyword evidence="3" id="KW-1185">Reference proteome</keyword>
<dbReference type="AlphaFoldDB" id="A0A8T8SFQ6"/>
<name>A0A8T8SFQ6_9BASI</name>
<proteinExistence type="predicted"/>
<feature type="signal peptide" evidence="1">
    <location>
        <begin position="1"/>
        <end position="26"/>
    </location>
</feature>
<dbReference type="EMBL" id="LWDF02001324">
    <property type="protein sequence ID" value="KAE8239395.1"/>
    <property type="molecule type" value="Genomic_DNA"/>
</dbReference>
<evidence type="ECO:0000256" key="1">
    <source>
        <dbReference type="SAM" id="SignalP"/>
    </source>
</evidence>
<organism evidence="2 3">
    <name type="scientific">Tilletia indica</name>
    <dbReference type="NCBI Taxonomy" id="43049"/>
    <lineage>
        <taxon>Eukaryota</taxon>
        <taxon>Fungi</taxon>
        <taxon>Dikarya</taxon>
        <taxon>Basidiomycota</taxon>
        <taxon>Ustilaginomycotina</taxon>
        <taxon>Exobasidiomycetes</taxon>
        <taxon>Tilletiales</taxon>
        <taxon>Tilletiaceae</taxon>
        <taxon>Tilletia</taxon>
    </lineage>
</organism>